<dbReference type="EMBL" id="CP076132">
    <property type="protein sequence ID" value="QWG02629.1"/>
    <property type="molecule type" value="Genomic_DNA"/>
</dbReference>
<proteinExistence type="inferred from homology"/>
<evidence type="ECO:0000313" key="4">
    <source>
        <dbReference type="EMBL" id="QWG02629.1"/>
    </source>
</evidence>
<dbReference type="Gene3D" id="2.40.160.180">
    <property type="entry name" value="Carbohydrate-selective porin OprB"/>
    <property type="match status" value="1"/>
</dbReference>
<dbReference type="GO" id="GO:0015288">
    <property type="term" value="F:porin activity"/>
    <property type="evidence" value="ECO:0007669"/>
    <property type="project" value="InterPro"/>
</dbReference>
<dbReference type="KEGG" id="fya:KMW28_03375"/>
<evidence type="ECO:0000313" key="5">
    <source>
        <dbReference type="Proteomes" id="UP000678679"/>
    </source>
</evidence>
<dbReference type="Proteomes" id="UP000678679">
    <property type="component" value="Chromosome 1"/>
</dbReference>
<comment type="similarity">
    <text evidence="1 2">Belongs to the OprB family.</text>
</comment>
<organism evidence="4 5">
    <name type="scientific">Flammeovirga yaeyamensis</name>
    <dbReference type="NCBI Taxonomy" id="367791"/>
    <lineage>
        <taxon>Bacteria</taxon>
        <taxon>Pseudomonadati</taxon>
        <taxon>Bacteroidota</taxon>
        <taxon>Cytophagia</taxon>
        <taxon>Cytophagales</taxon>
        <taxon>Flammeovirgaceae</taxon>
        <taxon>Flammeovirga</taxon>
    </lineage>
</organism>
<dbReference type="InterPro" id="IPR038673">
    <property type="entry name" value="OprB_sf"/>
</dbReference>
<dbReference type="AlphaFoldDB" id="A0AAX1N5A7"/>
<keyword evidence="3" id="KW-0812">Transmembrane</keyword>
<keyword evidence="3" id="KW-1133">Transmembrane helix</keyword>
<dbReference type="Pfam" id="PF04966">
    <property type="entry name" value="OprB"/>
    <property type="match status" value="2"/>
</dbReference>
<name>A0AAX1N5A7_9BACT</name>
<dbReference type="GO" id="GO:0008643">
    <property type="term" value="P:carbohydrate transport"/>
    <property type="evidence" value="ECO:0007669"/>
    <property type="project" value="InterPro"/>
</dbReference>
<gene>
    <name evidence="4" type="ORF">KMW28_03375</name>
</gene>
<dbReference type="GO" id="GO:0016020">
    <property type="term" value="C:membrane"/>
    <property type="evidence" value="ECO:0007669"/>
    <property type="project" value="InterPro"/>
</dbReference>
<dbReference type="RefSeq" id="WP_169666440.1">
    <property type="nucleotide sequence ID" value="NZ_CP076132.1"/>
</dbReference>
<sequence>MNNLTTKRSPLSIKEIYKKLYFSLLFLIFFNILPSYSQNTKEKSITSPASVENQLKSDLAETEKASLWNVLDSSDNAKNRFYEKTGFIVNMDYNSQVMGATSAVNNNIGASGVFRVYGKWNLVGNKKGTSQGGLVFKFENRHKYTDNALREFGPIDVGFLGFMQSVYNDQKWRMTNLYWRQSFNNDKIVFYTGFVDVTDWADVHAAASPWTSFNNILFATGSGTMGGMFPDGSMGAMLNVWVNDNIYLVGSMIDINGKATEFWKSFDTFFSKFETLKTFEIGYTPGMKSAFLKNIHATVWQVDASETLGTKSGFGVIGSASWIIGNKFMPFVRGGWAKDGGSFYEASVSTGFTYNIMGPNTLGVGLNWNRPSESTFGQKLRDQYVSEIFYKFKLTHHTELTPSVQLVAHPALNMNTDFTSVFGLRFRAFL</sequence>
<reference evidence="4 5" key="1">
    <citation type="submission" date="2021-05" db="EMBL/GenBank/DDBJ databases">
        <title>Comparative genomic studies on the polysaccharide-degrading batcterial strains of the Flammeovirga genus.</title>
        <authorList>
            <person name="Zewei F."/>
            <person name="Zheng Z."/>
            <person name="Yu L."/>
            <person name="Ruyue G."/>
            <person name="Yanhong M."/>
            <person name="Yuanyuan C."/>
            <person name="Jingyan G."/>
            <person name="Wenjun H."/>
        </authorList>
    </citation>
    <scope>NUCLEOTIDE SEQUENCE [LARGE SCALE GENOMIC DNA]</scope>
    <source>
        <strain evidence="4 5">NBRC:100898</strain>
    </source>
</reference>
<evidence type="ECO:0000256" key="3">
    <source>
        <dbReference type="SAM" id="Phobius"/>
    </source>
</evidence>
<protein>
    <submittedName>
        <fullName evidence="4">Carbohydrate porin</fullName>
    </submittedName>
</protein>
<feature type="transmembrane region" description="Helical" evidence="3">
    <location>
        <begin position="20"/>
        <end position="37"/>
    </location>
</feature>
<evidence type="ECO:0000256" key="1">
    <source>
        <dbReference type="ARBA" id="ARBA00008769"/>
    </source>
</evidence>
<keyword evidence="3" id="KW-0472">Membrane</keyword>
<evidence type="ECO:0000256" key="2">
    <source>
        <dbReference type="RuleBase" id="RU363072"/>
    </source>
</evidence>
<keyword evidence="5" id="KW-1185">Reference proteome</keyword>
<accession>A0AAX1N5A7</accession>
<dbReference type="InterPro" id="IPR007049">
    <property type="entry name" value="Carb-sel_porin_OprB"/>
</dbReference>